<dbReference type="AlphaFoldDB" id="A0A3N1XSM1"/>
<reference evidence="1 2" key="1">
    <citation type="submission" date="2018-11" db="EMBL/GenBank/DDBJ databases">
        <title>Genomic Encyclopedia of Type Strains, Phase IV (KMG-IV): sequencing the most valuable type-strain genomes for metagenomic binning, comparative biology and taxonomic classification.</title>
        <authorList>
            <person name="Goeker M."/>
        </authorList>
    </citation>
    <scope>NUCLEOTIDE SEQUENCE [LARGE SCALE GENOMIC DNA]</scope>
    <source>
        <strain evidence="1 2">DSM 100275</strain>
    </source>
</reference>
<evidence type="ECO:0000313" key="2">
    <source>
        <dbReference type="Proteomes" id="UP000276634"/>
    </source>
</evidence>
<organism evidence="1 2">
    <name type="scientific">Inmirania thermothiophila</name>
    <dbReference type="NCBI Taxonomy" id="1750597"/>
    <lineage>
        <taxon>Bacteria</taxon>
        <taxon>Pseudomonadati</taxon>
        <taxon>Pseudomonadota</taxon>
        <taxon>Gammaproteobacteria</taxon>
        <taxon>Chromatiales</taxon>
        <taxon>Ectothiorhodospiraceae</taxon>
        <taxon>Inmirania</taxon>
    </lineage>
</organism>
<keyword evidence="2" id="KW-1185">Reference proteome</keyword>
<dbReference type="Pfam" id="PF14907">
    <property type="entry name" value="NTP_transf_5"/>
    <property type="match status" value="1"/>
</dbReference>
<dbReference type="RefSeq" id="WP_123402050.1">
    <property type="nucleotide sequence ID" value="NZ_RJVI01000003.1"/>
</dbReference>
<dbReference type="OrthoDB" id="5497963at2"/>
<dbReference type="EMBL" id="RJVI01000003">
    <property type="protein sequence ID" value="ROR29645.1"/>
    <property type="molecule type" value="Genomic_DNA"/>
</dbReference>
<protein>
    <submittedName>
        <fullName evidence="1">Putative nucleotidyltransferase-like protein</fullName>
    </submittedName>
</protein>
<comment type="caution">
    <text evidence="1">The sequence shown here is derived from an EMBL/GenBank/DDBJ whole genome shotgun (WGS) entry which is preliminary data.</text>
</comment>
<sequence length="368" mass="40145">MPATVPRRAPEPVHARLAAGLLEPAALAGLRLADWDALLPAARAAGLLATLAERVAAAGLVERVPARARRHLEAARRFAAAQARAADDELHRLATLLGRRGIEPVLLKGAAYLAAGLPCAEGRLMGDIDLLVPETRLAEAELALKLAGWAPVKHDPYDQRYYRRWMHEIPPLRHVHRGSSIDLHHNILPRTSRARPQGAALLEAAVAVPGRPGLRVLAPADMVLHAAAHRFFDDGECDHALRDLWDLHLLLGAFGGEPGFWDTLAARAAAFGLERPLAYALRWCRRRFGTAVPAGTLAAVAAHLPPPPLGRIMDAVWERALRPPHAACDDAWSGLARRAVYLRGHWLRMPPRLLLPHLARKALVPRRA</sequence>
<name>A0A3N1XSM1_9GAMM</name>
<gene>
    <name evidence="1" type="ORF">EDC57_2316</name>
</gene>
<accession>A0A3N1XSM1</accession>
<dbReference type="Proteomes" id="UP000276634">
    <property type="component" value="Unassembled WGS sequence"/>
</dbReference>
<evidence type="ECO:0000313" key="1">
    <source>
        <dbReference type="EMBL" id="ROR29645.1"/>
    </source>
</evidence>
<keyword evidence="1" id="KW-0808">Transferase</keyword>
<proteinExistence type="predicted"/>
<dbReference type="GO" id="GO:0016740">
    <property type="term" value="F:transferase activity"/>
    <property type="evidence" value="ECO:0007669"/>
    <property type="project" value="UniProtKB-KW"/>
</dbReference>
<dbReference type="InterPro" id="IPR039498">
    <property type="entry name" value="NTP_transf_5"/>
</dbReference>